<accession>A0A6A6CLS9</accession>
<dbReference type="AlphaFoldDB" id="A0A6A6CLS9"/>
<sequence>MSFYWQNHSYLLQSDPILDGYQTNIEEQLARGATHPHKHQGLLLGAVGEFGIFVPTTTKPRRGLGCQPIANMNDPNYANAKYKLQQGQVPPHVLICTELLVILELANCKAFVSVKGKTTLKVLHGSSAIHIQRSDNFKRLLKFTATVLCAPYTLSVEIGLLQVRDDRGLETIPKAIPVTNLACTVSMPWTYGNAWGYIALSSVLAQQVSQERQSCAGVVVSRQLVQMMDTRIRM</sequence>
<gene>
    <name evidence="1" type="ORF">M409DRAFT_53336</name>
</gene>
<dbReference type="Proteomes" id="UP000799537">
    <property type="component" value="Unassembled WGS sequence"/>
</dbReference>
<reference evidence="1" key="1">
    <citation type="journal article" date="2020" name="Stud. Mycol.">
        <title>101 Dothideomycetes genomes: a test case for predicting lifestyles and emergence of pathogens.</title>
        <authorList>
            <person name="Haridas S."/>
            <person name="Albert R."/>
            <person name="Binder M."/>
            <person name="Bloem J."/>
            <person name="Labutti K."/>
            <person name="Salamov A."/>
            <person name="Andreopoulos B."/>
            <person name="Baker S."/>
            <person name="Barry K."/>
            <person name="Bills G."/>
            <person name="Bluhm B."/>
            <person name="Cannon C."/>
            <person name="Castanera R."/>
            <person name="Culley D."/>
            <person name="Daum C."/>
            <person name="Ezra D."/>
            <person name="Gonzalez J."/>
            <person name="Henrissat B."/>
            <person name="Kuo A."/>
            <person name="Liang C."/>
            <person name="Lipzen A."/>
            <person name="Lutzoni F."/>
            <person name="Magnuson J."/>
            <person name="Mondo S."/>
            <person name="Nolan M."/>
            <person name="Ohm R."/>
            <person name="Pangilinan J."/>
            <person name="Park H.-J."/>
            <person name="Ramirez L."/>
            <person name="Alfaro M."/>
            <person name="Sun H."/>
            <person name="Tritt A."/>
            <person name="Yoshinaga Y."/>
            <person name="Zwiers L.-H."/>
            <person name="Turgeon B."/>
            <person name="Goodwin S."/>
            <person name="Spatafora J."/>
            <person name="Crous P."/>
            <person name="Grigoriev I."/>
        </authorList>
    </citation>
    <scope>NUCLEOTIDE SEQUENCE</scope>
    <source>
        <strain evidence="1">ATCC 36951</strain>
    </source>
</reference>
<keyword evidence="2" id="KW-1185">Reference proteome</keyword>
<organism evidence="1 2">
    <name type="scientific">Zasmidium cellare ATCC 36951</name>
    <dbReference type="NCBI Taxonomy" id="1080233"/>
    <lineage>
        <taxon>Eukaryota</taxon>
        <taxon>Fungi</taxon>
        <taxon>Dikarya</taxon>
        <taxon>Ascomycota</taxon>
        <taxon>Pezizomycotina</taxon>
        <taxon>Dothideomycetes</taxon>
        <taxon>Dothideomycetidae</taxon>
        <taxon>Mycosphaerellales</taxon>
        <taxon>Mycosphaerellaceae</taxon>
        <taxon>Zasmidium</taxon>
    </lineage>
</organism>
<dbReference type="EMBL" id="ML993591">
    <property type="protein sequence ID" value="KAF2168001.1"/>
    <property type="molecule type" value="Genomic_DNA"/>
</dbReference>
<proteinExistence type="predicted"/>
<name>A0A6A6CLS9_ZASCE</name>
<evidence type="ECO:0000313" key="2">
    <source>
        <dbReference type="Proteomes" id="UP000799537"/>
    </source>
</evidence>
<evidence type="ECO:0000313" key="1">
    <source>
        <dbReference type="EMBL" id="KAF2168001.1"/>
    </source>
</evidence>
<dbReference type="RefSeq" id="XP_033668890.1">
    <property type="nucleotide sequence ID" value="XM_033812341.1"/>
</dbReference>
<protein>
    <submittedName>
        <fullName evidence="1">Uncharacterized protein</fullName>
    </submittedName>
</protein>
<dbReference type="GeneID" id="54565613"/>